<dbReference type="Proteomes" id="UP001164743">
    <property type="component" value="Chromosome 1A"/>
</dbReference>
<sequence>MKRPTNEPTWQAQASRRHLVQLYNTLARRLDPSGHARRTSVPAKNPLPNRPNKRKCNPSDTERQPCSQDPPQESSPPPPSTNSNIPSEDSRPTHVGRVRPTKIQTRKGNFFLLYNQQVETSQTPKSSAGPSSSQTTSPSTRSSTSRTRSISRASSSSGGYSVRQSPRLRAAREARSPSQTSQSTRGKAQSSLPDIKEESDNDSDLPSARVKMFTQATSSSASESTAPDFSSRQTSVATLDDSGSHSSADTVWEDPASRQTSVATLEEMPTQATSSSALESTATNFPSGQTSVATLDNLAQSPINATPPPDSQPGVLDSPTGSNPVPSDRETSKESKMPARHLEASGARGLLRMLEGNPTRPKKTKTTKQILENPSPRNLYQLNRNENTRHIAVPPTRMEIDPRPDRRGLFFQLLTITGVRSVIAYINWCTFDPFNPFDPFDPLNQKVEFP</sequence>
<protein>
    <submittedName>
        <fullName evidence="2">Uncharacterized protein</fullName>
    </submittedName>
</protein>
<feature type="compositionally biased region" description="Basic and acidic residues" evidence="1">
    <location>
        <begin position="327"/>
        <end position="343"/>
    </location>
</feature>
<dbReference type="GeneID" id="77806632"/>
<evidence type="ECO:0000313" key="3">
    <source>
        <dbReference type="Proteomes" id="UP001164743"/>
    </source>
</evidence>
<gene>
    <name evidence="2" type="ORF">PtA15_1A684</name>
</gene>
<feature type="compositionally biased region" description="Low complexity" evidence="1">
    <location>
        <begin position="121"/>
        <end position="165"/>
    </location>
</feature>
<evidence type="ECO:0000256" key="1">
    <source>
        <dbReference type="SAM" id="MobiDB-lite"/>
    </source>
</evidence>
<feature type="compositionally biased region" description="Low complexity" evidence="1">
    <location>
        <begin position="214"/>
        <end position="231"/>
    </location>
</feature>
<proteinExistence type="predicted"/>
<organism evidence="2 3">
    <name type="scientific">Puccinia triticina</name>
    <dbReference type="NCBI Taxonomy" id="208348"/>
    <lineage>
        <taxon>Eukaryota</taxon>
        <taxon>Fungi</taxon>
        <taxon>Dikarya</taxon>
        <taxon>Basidiomycota</taxon>
        <taxon>Pucciniomycotina</taxon>
        <taxon>Pucciniomycetes</taxon>
        <taxon>Pucciniales</taxon>
        <taxon>Pucciniaceae</taxon>
        <taxon>Puccinia</taxon>
    </lineage>
</organism>
<name>A0ABY7C872_9BASI</name>
<dbReference type="RefSeq" id="XP_053016899.1">
    <property type="nucleotide sequence ID" value="XM_053165737.1"/>
</dbReference>
<feature type="compositionally biased region" description="Low complexity" evidence="1">
    <location>
        <begin position="270"/>
        <end position="283"/>
    </location>
</feature>
<evidence type="ECO:0000313" key="2">
    <source>
        <dbReference type="EMBL" id="WAQ81344.1"/>
    </source>
</evidence>
<reference evidence="2" key="1">
    <citation type="submission" date="2022-10" db="EMBL/GenBank/DDBJ databases">
        <title>Puccinia triticina Genome sequencing and assembly.</title>
        <authorList>
            <person name="Li C."/>
        </authorList>
    </citation>
    <scope>NUCLEOTIDE SEQUENCE</scope>
    <source>
        <strain evidence="2">Pt15</strain>
    </source>
</reference>
<keyword evidence="3" id="KW-1185">Reference proteome</keyword>
<dbReference type="EMBL" id="CP110421">
    <property type="protein sequence ID" value="WAQ81344.1"/>
    <property type="molecule type" value="Genomic_DNA"/>
</dbReference>
<feature type="compositionally biased region" description="Polar residues" evidence="1">
    <location>
        <begin position="284"/>
        <end position="304"/>
    </location>
</feature>
<accession>A0ABY7C872</accession>
<feature type="region of interest" description="Disordered" evidence="1">
    <location>
        <begin position="27"/>
        <end position="346"/>
    </location>
</feature>
<feature type="compositionally biased region" description="Polar residues" evidence="1">
    <location>
        <begin position="176"/>
        <end position="192"/>
    </location>
</feature>